<dbReference type="AlphaFoldDB" id="A0AAV3WS76"/>
<comment type="caution">
    <text evidence="1">The sequence shown here is derived from an EMBL/GenBank/DDBJ whole genome shotgun (WGS) entry which is preliminary data.</text>
</comment>
<reference evidence="1" key="1">
    <citation type="submission" date="2019-08" db="EMBL/GenBank/DDBJ databases">
        <title>Marinilactibacillus psychrotolerans M13-2T whole genome sequencing project.</title>
        <authorList>
            <person name="Ishikawa M."/>
            <person name="Suzuki T."/>
            <person name="Matsutani M."/>
        </authorList>
    </citation>
    <scope>NUCLEOTIDE SEQUENCE</scope>
    <source>
        <strain evidence="1">M13-2T</strain>
    </source>
</reference>
<gene>
    <name evidence="1" type="ORF">M132T_11480</name>
</gene>
<sequence length="69" mass="8294">MILNILIKNLKRQVVFILETYKQSRNDSLNKVTIKRLKIDLLSLKIKKVSRMFCSYYFIAKFKAYSFLD</sequence>
<dbReference type="EMBL" id="BKBI01000007">
    <property type="protein sequence ID" value="GEQ35640.1"/>
    <property type="molecule type" value="Genomic_DNA"/>
</dbReference>
<accession>A0AAV3WS76</accession>
<dbReference type="Proteomes" id="UP000887127">
    <property type="component" value="Unassembled WGS sequence"/>
</dbReference>
<name>A0AAV3WS76_9LACT</name>
<organism evidence="1 2">
    <name type="scientific">Marinilactibacillus psychrotolerans</name>
    <dbReference type="NCBI Taxonomy" id="191770"/>
    <lineage>
        <taxon>Bacteria</taxon>
        <taxon>Bacillati</taxon>
        <taxon>Bacillota</taxon>
        <taxon>Bacilli</taxon>
        <taxon>Lactobacillales</taxon>
        <taxon>Carnobacteriaceae</taxon>
        <taxon>Marinilactibacillus</taxon>
    </lineage>
</organism>
<protein>
    <submittedName>
        <fullName evidence="1">Uncharacterized protein</fullName>
    </submittedName>
</protein>
<evidence type="ECO:0000313" key="2">
    <source>
        <dbReference type="Proteomes" id="UP000887127"/>
    </source>
</evidence>
<proteinExistence type="predicted"/>
<evidence type="ECO:0000313" key="1">
    <source>
        <dbReference type="EMBL" id="GEQ35640.1"/>
    </source>
</evidence>